<dbReference type="EMBL" id="BFAA01003350">
    <property type="protein sequence ID" value="GCB70654.1"/>
    <property type="molecule type" value="Genomic_DNA"/>
</dbReference>
<dbReference type="AlphaFoldDB" id="A0A401PC09"/>
<dbReference type="GO" id="GO:0015179">
    <property type="term" value="F:L-amino acid transmembrane transporter activity"/>
    <property type="evidence" value="ECO:0007669"/>
    <property type="project" value="TreeGrafter"/>
</dbReference>
<evidence type="ECO:0000313" key="3">
    <source>
        <dbReference type="Proteomes" id="UP000288216"/>
    </source>
</evidence>
<keyword evidence="1" id="KW-0472">Membrane</keyword>
<feature type="transmembrane region" description="Helical" evidence="1">
    <location>
        <begin position="22"/>
        <end position="41"/>
    </location>
</feature>
<dbReference type="Gene3D" id="1.20.1740.10">
    <property type="entry name" value="Amino acid/polyamine transporter I"/>
    <property type="match status" value="1"/>
</dbReference>
<accession>A0A401PC09</accession>
<gene>
    <name evidence="2" type="ORF">scyTo_0008632</name>
</gene>
<feature type="transmembrane region" description="Helical" evidence="1">
    <location>
        <begin position="78"/>
        <end position="99"/>
    </location>
</feature>
<keyword evidence="1" id="KW-1133">Transmembrane helix</keyword>
<dbReference type="STRING" id="75743.A0A401PC09"/>
<evidence type="ECO:0000256" key="1">
    <source>
        <dbReference type="SAM" id="Phobius"/>
    </source>
</evidence>
<dbReference type="Proteomes" id="UP000288216">
    <property type="component" value="Unassembled WGS sequence"/>
</dbReference>
<evidence type="ECO:0000313" key="2">
    <source>
        <dbReference type="EMBL" id="GCB70654.1"/>
    </source>
</evidence>
<dbReference type="OrthoDB" id="5982228at2759"/>
<comment type="caution">
    <text evidence="2">The sequence shown here is derived from an EMBL/GenBank/DDBJ whole genome shotgun (WGS) entry which is preliminary data.</text>
</comment>
<dbReference type="PANTHER" id="PTHR11785">
    <property type="entry name" value="AMINO ACID TRANSPORTER"/>
    <property type="match status" value="1"/>
</dbReference>
<proteinExistence type="predicted"/>
<organism evidence="2 3">
    <name type="scientific">Scyliorhinus torazame</name>
    <name type="common">Cloudy catshark</name>
    <name type="synonym">Catulus torazame</name>
    <dbReference type="NCBI Taxonomy" id="75743"/>
    <lineage>
        <taxon>Eukaryota</taxon>
        <taxon>Metazoa</taxon>
        <taxon>Chordata</taxon>
        <taxon>Craniata</taxon>
        <taxon>Vertebrata</taxon>
        <taxon>Chondrichthyes</taxon>
        <taxon>Elasmobranchii</taxon>
        <taxon>Galeomorphii</taxon>
        <taxon>Galeoidea</taxon>
        <taxon>Carcharhiniformes</taxon>
        <taxon>Scyliorhinidae</taxon>
        <taxon>Scyliorhinus</taxon>
    </lineage>
</organism>
<keyword evidence="3" id="KW-1185">Reference proteome</keyword>
<feature type="non-terminal residue" evidence="2">
    <location>
        <position position="1"/>
    </location>
</feature>
<protein>
    <submittedName>
        <fullName evidence="2">Uncharacterized protein</fullName>
    </submittedName>
</protein>
<dbReference type="PANTHER" id="PTHR11785:SF354">
    <property type="entry name" value="B(0,+)-TYPE AMINO ACID TRANSPORTER 1"/>
    <property type="match status" value="1"/>
</dbReference>
<keyword evidence="1" id="KW-0812">Transmembrane</keyword>
<reference evidence="2 3" key="1">
    <citation type="journal article" date="2018" name="Nat. Ecol. Evol.">
        <title>Shark genomes provide insights into elasmobranch evolution and the origin of vertebrates.</title>
        <authorList>
            <person name="Hara Y"/>
            <person name="Yamaguchi K"/>
            <person name="Onimaru K"/>
            <person name="Kadota M"/>
            <person name="Koyanagi M"/>
            <person name="Keeley SD"/>
            <person name="Tatsumi K"/>
            <person name="Tanaka K"/>
            <person name="Motone F"/>
            <person name="Kageyama Y"/>
            <person name="Nozu R"/>
            <person name="Adachi N"/>
            <person name="Nishimura O"/>
            <person name="Nakagawa R"/>
            <person name="Tanegashima C"/>
            <person name="Kiyatake I"/>
            <person name="Matsumoto R"/>
            <person name="Murakumo K"/>
            <person name="Nishida K"/>
            <person name="Terakita A"/>
            <person name="Kuratani S"/>
            <person name="Sato K"/>
            <person name="Hyodo S Kuraku.S."/>
        </authorList>
    </citation>
    <scope>NUCLEOTIDE SEQUENCE [LARGE SCALE GENOMIC DNA]</scope>
</reference>
<dbReference type="InterPro" id="IPR050598">
    <property type="entry name" value="AminoAcid_Transporter"/>
</dbReference>
<feature type="transmembrane region" description="Helical" evidence="1">
    <location>
        <begin position="53"/>
        <end position="72"/>
    </location>
</feature>
<name>A0A401PC09_SCYTO</name>
<sequence>GILAIIYIIPADINTLISFFSFASWIFYGLTTLSLIVMRFTRKELKRPVKVPIVFPILVTLVAIYLVLAPIIDAPDMAYLYCSLFIAGGIIFYVLFIYYHFSWTRKLMKPITKHLQLFLEVAPAETGQFPNIWRGHHFAENYRWWPEQIYTRLDPPTSGTSAWEELAQQCEGAGRELQTKIFCMKLTSSGIPVAVTYNQLLFDYNPSTLA</sequence>